<feature type="region of interest" description="Disordered" evidence="1">
    <location>
        <begin position="60"/>
        <end position="80"/>
    </location>
</feature>
<comment type="caution">
    <text evidence="2">The sequence shown here is derived from an EMBL/GenBank/DDBJ whole genome shotgun (WGS) entry which is preliminary data.</text>
</comment>
<gene>
    <name evidence="2" type="ORF">ACFPRH_31985</name>
</gene>
<feature type="compositionally biased region" description="Basic and acidic residues" evidence="1">
    <location>
        <begin position="69"/>
        <end position="80"/>
    </location>
</feature>
<dbReference type="EMBL" id="JBHSKP010000033">
    <property type="protein sequence ID" value="MFC5156342.1"/>
    <property type="molecule type" value="Genomic_DNA"/>
</dbReference>
<protein>
    <submittedName>
        <fullName evidence="2">Uncharacterized protein</fullName>
    </submittedName>
</protein>
<proteinExistence type="predicted"/>
<name>A0ABW0ARN5_9ACTN</name>
<evidence type="ECO:0000313" key="2">
    <source>
        <dbReference type="EMBL" id="MFC5156342.1"/>
    </source>
</evidence>
<evidence type="ECO:0000256" key="1">
    <source>
        <dbReference type="SAM" id="MobiDB-lite"/>
    </source>
</evidence>
<keyword evidence="3" id="KW-1185">Reference proteome</keyword>
<sequence>MSTTIPFNPALVAGSVLEAGPVSVVAGPDTPRERPGVSRRLLPQPASAALRQAARPLWAGLAEEMESDDNARGPEPHDDAPHQVLHRLVRHLVADGDRRAATLGRRARRTLDDMLPGTTTRPMLLTCRVGVRG</sequence>
<organism evidence="2 3">
    <name type="scientific">Streptomyces amakusaensis</name>
    <dbReference type="NCBI Taxonomy" id="67271"/>
    <lineage>
        <taxon>Bacteria</taxon>
        <taxon>Bacillati</taxon>
        <taxon>Actinomycetota</taxon>
        <taxon>Actinomycetes</taxon>
        <taxon>Kitasatosporales</taxon>
        <taxon>Streptomycetaceae</taxon>
        <taxon>Streptomyces</taxon>
    </lineage>
</organism>
<dbReference type="RefSeq" id="WP_344485383.1">
    <property type="nucleotide sequence ID" value="NZ_BAAASB010000029.1"/>
</dbReference>
<evidence type="ECO:0000313" key="3">
    <source>
        <dbReference type="Proteomes" id="UP001596160"/>
    </source>
</evidence>
<dbReference type="Proteomes" id="UP001596160">
    <property type="component" value="Unassembled WGS sequence"/>
</dbReference>
<accession>A0ABW0ARN5</accession>
<reference evidence="3" key="1">
    <citation type="journal article" date="2019" name="Int. J. Syst. Evol. Microbiol.">
        <title>The Global Catalogue of Microorganisms (GCM) 10K type strain sequencing project: providing services to taxonomists for standard genome sequencing and annotation.</title>
        <authorList>
            <consortium name="The Broad Institute Genomics Platform"/>
            <consortium name="The Broad Institute Genome Sequencing Center for Infectious Disease"/>
            <person name="Wu L."/>
            <person name="Ma J."/>
        </authorList>
    </citation>
    <scope>NUCLEOTIDE SEQUENCE [LARGE SCALE GENOMIC DNA]</scope>
    <source>
        <strain evidence="3">PCU 266</strain>
    </source>
</reference>